<reference evidence="1 3" key="1">
    <citation type="submission" date="2020-01" db="EMBL/GenBank/DDBJ databases">
        <title>the WGS Modestobacter muralis CPCC 204518.</title>
        <authorList>
            <person name="Jiang Z."/>
        </authorList>
    </citation>
    <scope>NUCLEOTIDE SEQUENCE [LARGE SCALE GENOMIC DNA]</scope>
    <source>
        <strain evidence="1 3">DSM 100205</strain>
    </source>
</reference>
<dbReference type="Proteomes" id="UP000468828">
    <property type="component" value="Unassembled WGS sequence"/>
</dbReference>
<reference evidence="2 4" key="2">
    <citation type="submission" date="2020-02" db="EMBL/GenBank/DDBJ databases">
        <title>The WGS of Modestobacter muralis DSM 100205.</title>
        <authorList>
            <person name="Jiang Z."/>
        </authorList>
    </citation>
    <scope>NUCLEOTIDE SEQUENCE [LARGE SCALE GENOMIC DNA]</scope>
    <source>
        <strain evidence="2 4">DSM 100205</strain>
    </source>
</reference>
<comment type="caution">
    <text evidence="1">The sequence shown here is derived from an EMBL/GenBank/DDBJ whole genome shotgun (WGS) entry which is preliminary data.</text>
</comment>
<dbReference type="EMBL" id="JAAGWB010000031">
    <property type="protein sequence ID" value="NEN51522.1"/>
    <property type="molecule type" value="Genomic_DNA"/>
</dbReference>
<dbReference type="EMBL" id="JAAGWH010000029">
    <property type="protein sequence ID" value="NEK94634.1"/>
    <property type="molecule type" value="Genomic_DNA"/>
</dbReference>
<keyword evidence="3" id="KW-1185">Reference proteome</keyword>
<accession>A0A6P0EXS4</accession>
<protein>
    <submittedName>
        <fullName evidence="1">Uncharacterized protein</fullName>
    </submittedName>
</protein>
<evidence type="ECO:0000313" key="3">
    <source>
        <dbReference type="Proteomes" id="UP000468828"/>
    </source>
</evidence>
<dbReference type="Proteomes" id="UP000471152">
    <property type="component" value="Unassembled WGS sequence"/>
</dbReference>
<evidence type="ECO:0000313" key="4">
    <source>
        <dbReference type="Proteomes" id="UP000471152"/>
    </source>
</evidence>
<organism evidence="1 3">
    <name type="scientific">Modestobacter muralis</name>
    <dbReference type="NCBI Taxonomy" id="1608614"/>
    <lineage>
        <taxon>Bacteria</taxon>
        <taxon>Bacillati</taxon>
        <taxon>Actinomycetota</taxon>
        <taxon>Actinomycetes</taxon>
        <taxon>Geodermatophilales</taxon>
        <taxon>Geodermatophilaceae</taxon>
        <taxon>Modestobacter</taxon>
    </lineage>
</organism>
<name>A0A6P0EXS4_9ACTN</name>
<dbReference type="AlphaFoldDB" id="A0A6P0EXS4"/>
<sequence>MLGDPQAVDLDLLDLESALLRAAVGDYAAEAAVLLLADSGHWLPRLQAAGLVSIALDGDAVDGGPWAAVQWGDLDGALRSGRISGTGGERRLLRVAASLAEGQPVDLADLTAGLDRDELTLLLAALAHAAGSHEHHEVVRDGEGLPHDGPLLGPVVAWPQRD</sequence>
<proteinExistence type="predicted"/>
<evidence type="ECO:0000313" key="2">
    <source>
        <dbReference type="EMBL" id="NEN51522.1"/>
    </source>
</evidence>
<dbReference type="RefSeq" id="WP_163611208.1">
    <property type="nucleotide sequence ID" value="NZ_JAAGWB010000031.1"/>
</dbReference>
<gene>
    <name evidence="2" type="ORF">G3R41_11350</name>
    <name evidence="1" type="ORF">GCU67_10695</name>
</gene>
<evidence type="ECO:0000313" key="1">
    <source>
        <dbReference type="EMBL" id="NEK94634.1"/>
    </source>
</evidence>